<evidence type="ECO:0000256" key="5">
    <source>
        <dbReference type="ARBA" id="ARBA00022598"/>
    </source>
</evidence>
<dbReference type="InterPro" id="IPR020058">
    <property type="entry name" value="Glu/Gln-tRNA-synth_Ib_cat-dom"/>
</dbReference>
<evidence type="ECO:0000259" key="13">
    <source>
        <dbReference type="Pfam" id="PF00749"/>
    </source>
</evidence>
<dbReference type="FunFam" id="1.10.10.350:FF:000001">
    <property type="entry name" value="Glutamate--tRNA ligase"/>
    <property type="match status" value="1"/>
</dbReference>
<dbReference type="CDD" id="cd00808">
    <property type="entry name" value="GluRS_core"/>
    <property type="match status" value="1"/>
</dbReference>
<dbReference type="NCBIfam" id="TIGR00464">
    <property type="entry name" value="gltX_bact"/>
    <property type="match status" value="1"/>
</dbReference>
<sequence>MSPTFLNSEQPLATCRHALRNNKAVNPMKIKTRFAPSPTGYLHVGGARTALYSWLFSRHAGGEFVLRIEDTDLERSTQEAIDAIMAGMNWLNLDWDEGPYFQTKRFDRYNAVIDDMLVQGTAYRCYCSKVRLDALREKQMANGEKPRYDGHCRDSQCSHTDDEPHVVRFRNPQEGSVIFDDNIRGPIEFSNQELDDLIIRRTDGAPTYNFCVVVDDWDMEISHVIRGEDHINNTPRQINILKALGAPVPEYAHVSMILSDDGKKLSKRHGAVGVMQYRDDGYLPQALLNYLVRLGWSHGDQEIFSLDDMKTFFTLDAINKSASAFNTEKLQWLNHHYINHMPAEEVAVHLAWHVEQLGIETRNGPELKDIVKLLGERCKTLKEMAESCRYFYEDFHQFDADAAKKHLRPVARQPLEAVRAKLATISPWTPENVHHAIQGTADELGVGMGKVGMPLRVAVTGTGQSPGMDVTVYAIGQARSLQRIDRALAYIAEREAQG</sequence>
<evidence type="ECO:0000256" key="3">
    <source>
        <dbReference type="ARBA" id="ARBA00011245"/>
    </source>
</evidence>
<evidence type="ECO:0000256" key="2">
    <source>
        <dbReference type="ARBA" id="ARBA00007894"/>
    </source>
</evidence>
<dbReference type="AlphaFoldDB" id="A0A455VKK1"/>
<dbReference type="SUPFAM" id="SSF52374">
    <property type="entry name" value="Nucleotidylyl transferase"/>
    <property type="match status" value="1"/>
</dbReference>
<dbReference type="Pfam" id="PF00749">
    <property type="entry name" value="tRNA-synt_1c"/>
    <property type="match status" value="1"/>
</dbReference>
<evidence type="ECO:0000256" key="4">
    <source>
        <dbReference type="ARBA" id="ARBA00022490"/>
    </source>
</evidence>
<dbReference type="InterPro" id="IPR004527">
    <property type="entry name" value="Glu-tRNA-ligase_bac/mito"/>
</dbReference>
<keyword evidence="8 12" id="KW-0862">Zinc</keyword>
<feature type="short sequence motif" description="'HIGH' region" evidence="12">
    <location>
        <begin position="36"/>
        <end position="46"/>
    </location>
</feature>
<comment type="subunit">
    <text evidence="3 12">Monomer.</text>
</comment>
<evidence type="ECO:0000256" key="6">
    <source>
        <dbReference type="ARBA" id="ARBA00022723"/>
    </source>
</evidence>
<keyword evidence="11 12" id="KW-0030">Aminoacyl-tRNA synthetase</keyword>
<comment type="subcellular location">
    <subcellularLocation>
        <location evidence="1 12">Cytoplasm</location>
    </subcellularLocation>
</comment>
<keyword evidence="7 12" id="KW-0547">Nucleotide-binding</keyword>
<feature type="domain" description="Glutamyl/glutaminyl-tRNA synthetase class Ib catalytic" evidence="13">
    <location>
        <begin position="29"/>
        <end position="332"/>
    </location>
</feature>
<dbReference type="PROSITE" id="PS00178">
    <property type="entry name" value="AA_TRNA_LIGASE_I"/>
    <property type="match status" value="1"/>
</dbReference>
<keyword evidence="5 12" id="KW-0436">Ligase</keyword>
<protein>
    <recommendedName>
        <fullName evidence="12">Glutamate--tRNA ligase</fullName>
        <ecNumber evidence="12">6.1.1.17</ecNumber>
    </recommendedName>
    <alternativeName>
        <fullName evidence="12">Glutamyl-tRNA synthetase</fullName>
        <shortName evidence="12">GluRS</shortName>
    </alternativeName>
</protein>
<dbReference type="GO" id="GO:0008270">
    <property type="term" value="F:zinc ion binding"/>
    <property type="evidence" value="ECO:0007669"/>
    <property type="project" value="UniProtKB-UniRule"/>
</dbReference>
<dbReference type="EC" id="6.1.1.17" evidence="12"/>
<evidence type="ECO:0000256" key="11">
    <source>
        <dbReference type="ARBA" id="ARBA00023146"/>
    </source>
</evidence>
<comment type="function">
    <text evidence="12">Catalyzes the attachment of glutamate to tRNA(Glu) in a two-step reaction: glutamate is first activated by ATP to form Glu-AMP and then transferred to the acceptor end of tRNA(Glu).</text>
</comment>
<dbReference type="HAMAP" id="MF_00022">
    <property type="entry name" value="Glu_tRNA_synth_type1"/>
    <property type="match status" value="1"/>
</dbReference>
<feature type="binding site" evidence="12">
    <location>
        <position position="267"/>
    </location>
    <ligand>
        <name>ATP</name>
        <dbReference type="ChEBI" id="CHEBI:30616"/>
    </ligand>
</feature>
<dbReference type="InterPro" id="IPR033910">
    <property type="entry name" value="GluRS_core"/>
</dbReference>
<dbReference type="Proteomes" id="UP000324392">
    <property type="component" value="Chromosome"/>
</dbReference>
<dbReference type="InterPro" id="IPR008925">
    <property type="entry name" value="aa_tRNA-synth_I_cd-bd_sf"/>
</dbReference>
<reference evidence="15 16" key="1">
    <citation type="submission" date="2019-03" db="EMBL/GenBank/DDBJ databases">
        <title>The genome sequence of Candidatus Serratia symbiotica strain IS.</title>
        <authorList>
            <person name="Nikoh N."/>
            <person name="Koga R."/>
            <person name="Oshima K."/>
            <person name="Hattori M."/>
            <person name="Fukatsu T."/>
        </authorList>
    </citation>
    <scope>NUCLEOTIDE SEQUENCE [LARGE SCALE GENOMIC DNA]</scope>
    <source>
        <strain evidence="15 16">IS</strain>
    </source>
</reference>
<evidence type="ECO:0000256" key="1">
    <source>
        <dbReference type="ARBA" id="ARBA00004496"/>
    </source>
</evidence>
<evidence type="ECO:0000256" key="12">
    <source>
        <dbReference type="HAMAP-Rule" id="MF_00022"/>
    </source>
</evidence>
<keyword evidence="10 12" id="KW-0648">Protein biosynthesis</keyword>
<dbReference type="GO" id="GO:0005829">
    <property type="term" value="C:cytosol"/>
    <property type="evidence" value="ECO:0007669"/>
    <property type="project" value="TreeGrafter"/>
</dbReference>
<evidence type="ECO:0000256" key="7">
    <source>
        <dbReference type="ARBA" id="ARBA00022741"/>
    </source>
</evidence>
<evidence type="ECO:0000313" key="15">
    <source>
        <dbReference type="EMBL" id="BBI92070.1"/>
    </source>
</evidence>
<dbReference type="PANTHER" id="PTHR43311">
    <property type="entry name" value="GLUTAMATE--TRNA LIGASE"/>
    <property type="match status" value="1"/>
</dbReference>
<keyword evidence="6 12" id="KW-0479">Metal-binding</keyword>
<evidence type="ECO:0000256" key="10">
    <source>
        <dbReference type="ARBA" id="ARBA00022917"/>
    </source>
</evidence>
<evidence type="ECO:0000313" key="16">
    <source>
        <dbReference type="Proteomes" id="UP000324392"/>
    </source>
</evidence>
<dbReference type="InterPro" id="IPR020751">
    <property type="entry name" value="aa-tRNA-synth_I_codon-bd_sub2"/>
</dbReference>
<organism evidence="15 16">
    <name type="scientific">Serratia symbiotica</name>
    <dbReference type="NCBI Taxonomy" id="138074"/>
    <lineage>
        <taxon>Bacteria</taxon>
        <taxon>Pseudomonadati</taxon>
        <taxon>Pseudomonadota</taxon>
        <taxon>Gammaproteobacteria</taxon>
        <taxon>Enterobacterales</taxon>
        <taxon>Yersiniaceae</taxon>
        <taxon>Serratia</taxon>
    </lineage>
</organism>
<dbReference type="InterPro" id="IPR014729">
    <property type="entry name" value="Rossmann-like_a/b/a_fold"/>
</dbReference>
<dbReference type="Gene3D" id="1.10.10.350">
    <property type="match status" value="1"/>
</dbReference>
<dbReference type="EMBL" id="AP019531">
    <property type="protein sequence ID" value="BBI92070.1"/>
    <property type="molecule type" value="Genomic_DNA"/>
</dbReference>
<dbReference type="SUPFAM" id="SSF48163">
    <property type="entry name" value="An anticodon-binding domain of class I aminoacyl-tRNA synthetases"/>
    <property type="match status" value="1"/>
</dbReference>
<evidence type="ECO:0000256" key="8">
    <source>
        <dbReference type="ARBA" id="ARBA00022833"/>
    </source>
</evidence>
<dbReference type="PRINTS" id="PR00987">
    <property type="entry name" value="TRNASYNTHGLU"/>
</dbReference>
<keyword evidence="4 12" id="KW-0963">Cytoplasm</keyword>
<dbReference type="GO" id="GO:0006424">
    <property type="term" value="P:glutamyl-tRNA aminoacylation"/>
    <property type="evidence" value="ECO:0007669"/>
    <property type="project" value="UniProtKB-UniRule"/>
</dbReference>
<accession>A0A455VKK1</accession>
<dbReference type="GO" id="GO:0000049">
    <property type="term" value="F:tRNA binding"/>
    <property type="evidence" value="ECO:0007669"/>
    <property type="project" value="InterPro"/>
</dbReference>
<dbReference type="GO" id="GO:0005524">
    <property type="term" value="F:ATP binding"/>
    <property type="evidence" value="ECO:0007669"/>
    <property type="project" value="UniProtKB-UniRule"/>
</dbReference>
<comment type="similarity">
    <text evidence="2 12">Belongs to the class-I aminoacyl-tRNA synthetase family. Glutamate--tRNA ligase type 1 subfamily.</text>
</comment>
<dbReference type="FunFam" id="3.40.50.620:FF:000007">
    <property type="entry name" value="Glutamate--tRNA ligase"/>
    <property type="match status" value="1"/>
</dbReference>
<comment type="catalytic activity">
    <reaction evidence="12">
        <text>tRNA(Glu) + L-glutamate + ATP = L-glutamyl-tRNA(Glu) + AMP + diphosphate</text>
        <dbReference type="Rhea" id="RHEA:23540"/>
        <dbReference type="Rhea" id="RHEA-COMP:9663"/>
        <dbReference type="Rhea" id="RHEA-COMP:9680"/>
        <dbReference type="ChEBI" id="CHEBI:29985"/>
        <dbReference type="ChEBI" id="CHEBI:30616"/>
        <dbReference type="ChEBI" id="CHEBI:33019"/>
        <dbReference type="ChEBI" id="CHEBI:78442"/>
        <dbReference type="ChEBI" id="CHEBI:78520"/>
        <dbReference type="ChEBI" id="CHEBI:456215"/>
        <dbReference type="EC" id="6.1.1.17"/>
    </reaction>
</comment>
<feature type="binding site" evidence="12">
    <location>
        <position position="154"/>
    </location>
    <ligand>
        <name>Zn(2+)</name>
        <dbReference type="ChEBI" id="CHEBI:29105"/>
    </ligand>
</feature>
<name>A0A455VKK1_9GAMM</name>
<comment type="cofactor">
    <cofactor evidence="12">
        <name>Zn(2+)</name>
        <dbReference type="ChEBI" id="CHEBI:29105"/>
    </cofactor>
    <text evidence="12">Binds 1 zinc ion per subunit.</text>
</comment>
<dbReference type="Pfam" id="PF19269">
    <property type="entry name" value="Anticodon_2"/>
    <property type="match status" value="1"/>
</dbReference>
<gene>
    <name evidence="12 15" type="primary">gltX</name>
    <name evidence="15" type="ORF">SSYIS1_15890</name>
</gene>
<proteinExistence type="inferred from homology"/>
<feature type="short sequence motif" description="'KMSKS' region" evidence="12">
    <location>
        <begin position="264"/>
        <end position="268"/>
    </location>
</feature>
<dbReference type="InterPro" id="IPR001412">
    <property type="entry name" value="aa-tRNA-synth_I_CS"/>
</dbReference>
<feature type="binding site" evidence="12">
    <location>
        <position position="125"/>
    </location>
    <ligand>
        <name>Zn(2+)</name>
        <dbReference type="ChEBI" id="CHEBI:29105"/>
    </ligand>
</feature>
<dbReference type="InterPro" id="IPR049940">
    <property type="entry name" value="GluQ/Sye"/>
</dbReference>
<feature type="domain" description="Aminoacyl-tRNA synthetase class I anticodon-binding" evidence="14">
    <location>
        <begin position="354"/>
        <end position="488"/>
    </location>
</feature>
<evidence type="ECO:0000259" key="14">
    <source>
        <dbReference type="Pfam" id="PF19269"/>
    </source>
</evidence>
<feature type="binding site" evidence="12">
    <location>
        <position position="152"/>
    </location>
    <ligand>
        <name>Zn(2+)</name>
        <dbReference type="ChEBI" id="CHEBI:29105"/>
    </ligand>
</feature>
<dbReference type="InterPro" id="IPR045462">
    <property type="entry name" value="aa-tRNA-synth_I_cd-bd"/>
</dbReference>
<feature type="binding site" evidence="12">
    <location>
        <position position="127"/>
    </location>
    <ligand>
        <name>Zn(2+)</name>
        <dbReference type="ChEBI" id="CHEBI:29105"/>
    </ligand>
</feature>
<dbReference type="GO" id="GO:0004818">
    <property type="term" value="F:glutamate-tRNA ligase activity"/>
    <property type="evidence" value="ECO:0007669"/>
    <property type="project" value="UniProtKB-UniRule"/>
</dbReference>
<evidence type="ECO:0000256" key="9">
    <source>
        <dbReference type="ARBA" id="ARBA00022840"/>
    </source>
</evidence>
<dbReference type="Gene3D" id="3.40.50.620">
    <property type="entry name" value="HUPs"/>
    <property type="match status" value="1"/>
</dbReference>
<keyword evidence="9 12" id="KW-0067">ATP-binding</keyword>
<dbReference type="InterPro" id="IPR000924">
    <property type="entry name" value="Glu/Gln-tRNA-synth"/>
</dbReference>
<dbReference type="PANTHER" id="PTHR43311:SF2">
    <property type="entry name" value="GLUTAMATE--TRNA LIGASE, MITOCHONDRIAL-RELATED"/>
    <property type="match status" value="1"/>
</dbReference>